<protein>
    <submittedName>
        <fullName evidence="1">TIGR02444 family protein</fullName>
    </submittedName>
</protein>
<gene>
    <name evidence="1" type="ORF">HHL28_03570</name>
</gene>
<evidence type="ECO:0000313" key="2">
    <source>
        <dbReference type="Proteomes" id="UP000501891"/>
    </source>
</evidence>
<organism evidence="1 2">
    <name type="scientific">Aerophototrophica crusticola</name>
    <dbReference type="NCBI Taxonomy" id="1709002"/>
    <lineage>
        <taxon>Bacteria</taxon>
        <taxon>Pseudomonadati</taxon>
        <taxon>Pseudomonadota</taxon>
        <taxon>Alphaproteobacteria</taxon>
        <taxon>Rhodospirillales</taxon>
        <taxon>Rhodospirillaceae</taxon>
        <taxon>Aerophototrophica</taxon>
    </lineage>
</organism>
<dbReference type="InterPro" id="IPR012659">
    <property type="entry name" value="CHP02444"/>
</dbReference>
<evidence type="ECO:0000313" key="1">
    <source>
        <dbReference type="EMBL" id="QJE72302.1"/>
    </source>
</evidence>
<proteinExistence type="predicted"/>
<keyword evidence="2" id="KW-1185">Reference proteome</keyword>
<sequence length="165" mass="17009">MADTPTLWTFSLTVYAHPGVAEACLHAQDALGQDVNLLLWAAWVGAAHGHGLSGGEVAAARAAVAPWSESVVLPLRALRRGLKAGPPPAPSPATDALRERVKALELEAERIEQDVLSAHPAVLRPGPVRAAALRANVGLLLPPGADMVTDRLCAAVGEAFPGMAG</sequence>
<dbReference type="AlphaFoldDB" id="A0A858R4P5"/>
<reference evidence="1" key="1">
    <citation type="submission" date="2020-04" db="EMBL/GenBank/DDBJ databases">
        <title>A desert anoxygenic phototrophic bacterium fixes CO2 using RubisCO under aerobic conditions.</title>
        <authorList>
            <person name="Tang K."/>
        </authorList>
    </citation>
    <scope>NUCLEOTIDE SEQUENCE [LARGE SCALE GENOMIC DNA]</scope>
    <source>
        <strain evidence="1">MIMtkB3</strain>
    </source>
</reference>
<dbReference type="KEGG" id="acru:HHL28_03570"/>
<dbReference type="EMBL" id="CP051775">
    <property type="protein sequence ID" value="QJE72302.1"/>
    <property type="molecule type" value="Genomic_DNA"/>
</dbReference>
<dbReference type="Pfam" id="PF09523">
    <property type="entry name" value="DUF2390"/>
    <property type="match status" value="1"/>
</dbReference>
<dbReference type="NCBIfam" id="TIGR02444">
    <property type="entry name" value="TIGR02444 family protein"/>
    <property type="match status" value="1"/>
</dbReference>
<dbReference type="Proteomes" id="UP000501891">
    <property type="component" value="Chromosome"/>
</dbReference>
<accession>A0A858R4P5</accession>
<name>A0A858R4P5_9PROT</name>